<dbReference type="Proteomes" id="UP001298593">
    <property type="component" value="Unassembled WGS sequence"/>
</dbReference>
<keyword evidence="5" id="KW-1185">Reference proteome</keyword>
<evidence type="ECO:0000256" key="2">
    <source>
        <dbReference type="PROSITE-ProRule" id="PRU00335"/>
    </source>
</evidence>
<dbReference type="InterPro" id="IPR001647">
    <property type="entry name" value="HTH_TetR"/>
</dbReference>
<dbReference type="Gene3D" id="1.10.357.10">
    <property type="entry name" value="Tetracycline Repressor, domain 2"/>
    <property type="match status" value="1"/>
</dbReference>
<sequence>MSAETASKPGLLPKLTGDARVDRWAGHRAAVRADLIEATLRAIDDCGPDLSVDDIIKTAGIPRPKLYRFFHDKDTLFAAVADQVQELIIARVVPRFDVAGTARDLVRSALTAYIDLVDERPNIFRFLVGSHFVDRRSTVLDGGRRLADATVDAVAAVLASRGGDVRNLEYAVDAVLGAVALGVLRWLNDLTISKCDLIAEMTVIVWGALSATAQARGVILNPDDRLSPGDG</sequence>
<accession>A0ABU5XVJ1</accession>
<dbReference type="PROSITE" id="PS50977">
    <property type="entry name" value="HTH_TETR_2"/>
    <property type="match status" value="1"/>
</dbReference>
<comment type="caution">
    <text evidence="4">The sequence shown here is derived from an EMBL/GenBank/DDBJ whole genome shotgun (WGS) entry which is preliminary data.</text>
</comment>
<feature type="DNA-binding region" description="H-T-H motif" evidence="2">
    <location>
        <begin position="51"/>
        <end position="70"/>
    </location>
</feature>
<dbReference type="RefSeq" id="WP_224975303.1">
    <property type="nucleotide sequence ID" value="NZ_JAYJJU010000008.1"/>
</dbReference>
<reference evidence="4 5" key="1">
    <citation type="submission" date="2023-12" db="EMBL/GenBank/DDBJ databases">
        <title>Description of new species of Mycobacterium terrae complex isolated from sewage at the Sao Paulo Zoological Park Foundation in Brazil.</title>
        <authorList>
            <person name="Romagnoli C.L."/>
            <person name="Conceicao E.C."/>
            <person name="Machado E."/>
            <person name="Barreto L.B.P.F."/>
            <person name="Sharma A."/>
            <person name="Silva N.M."/>
            <person name="Marques L.E."/>
            <person name="Juliana M.A."/>
            <person name="Lourenco M.C.S."/>
            <person name="Digiampietri L.A."/>
            <person name="Suffys P.N."/>
            <person name="Viana-Niero C."/>
        </authorList>
    </citation>
    <scope>NUCLEOTIDE SEQUENCE [LARGE SCALE GENOMIC DNA]</scope>
    <source>
        <strain evidence="4 5">MYC340</strain>
    </source>
</reference>
<evidence type="ECO:0000313" key="4">
    <source>
        <dbReference type="EMBL" id="MEB3032004.1"/>
    </source>
</evidence>
<gene>
    <name evidence="4" type="ORF">KV113_10595</name>
</gene>
<name>A0ABU5XVJ1_9MYCO</name>
<dbReference type="InterPro" id="IPR050109">
    <property type="entry name" value="HTH-type_TetR-like_transc_reg"/>
</dbReference>
<dbReference type="SUPFAM" id="SSF48498">
    <property type="entry name" value="Tetracyclin repressor-like, C-terminal domain"/>
    <property type="match status" value="1"/>
</dbReference>
<evidence type="ECO:0000256" key="1">
    <source>
        <dbReference type="ARBA" id="ARBA00023125"/>
    </source>
</evidence>
<dbReference type="InterPro" id="IPR009057">
    <property type="entry name" value="Homeodomain-like_sf"/>
</dbReference>
<dbReference type="SUPFAM" id="SSF46689">
    <property type="entry name" value="Homeodomain-like"/>
    <property type="match status" value="1"/>
</dbReference>
<evidence type="ECO:0000313" key="5">
    <source>
        <dbReference type="Proteomes" id="UP001298593"/>
    </source>
</evidence>
<dbReference type="PANTHER" id="PTHR30055:SF160">
    <property type="entry name" value="TRANSCRIPTIONAL REGULATORY PROTEIN (PROBABLY ASNC-FAMILY)-RELATED"/>
    <property type="match status" value="1"/>
</dbReference>
<evidence type="ECO:0000259" key="3">
    <source>
        <dbReference type="PROSITE" id="PS50977"/>
    </source>
</evidence>
<feature type="domain" description="HTH tetR-type" evidence="3">
    <location>
        <begin position="29"/>
        <end position="88"/>
    </location>
</feature>
<organism evidence="4 5">
    <name type="scientific">[Mycobacterium] nativiensis</name>
    <dbReference type="NCBI Taxonomy" id="2855503"/>
    <lineage>
        <taxon>Bacteria</taxon>
        <taxon>Bacillati</taxon>
        <taxon>Actinomycetota</taxon>
        <taxon>Actinomycetes</taxon>
        <taxon>Mycobacteriales</taxon>
        <taxon>Mycobacteriaceae</taxon>
        <taxon>Mycolicibacter</taxon>
    </lineage>
</organism>
<dbReference type="InterPro" id="IPR036271">
    <property type="entry name" value="Tet_transcr_reg_TetR-rel_C_sf"/>
</dbReference>
<keyword evidence="1 2" id="KW-0238">DNA-binding</keyword>
<dbReference type="PANTHER" id="PTHR30055">
    <property type="entry name" value="HTH-TYPE TRANSCRIPTIONAL REGULATOR RUTR"/>
    <property type="match status" value="1"/>
</dbReference>
<dbReference type="Pfam" id="PF00440">
    <property type="entry name" value="TetR_N"/>
    <property type="match status" value="1"/>
</dbReference>
<proteinExistence type="predicted"/>
<dbReference type="EMBL" id="JAYJJU010000008">
    <property type="protein sequence ID" value="MEB3032004.1"/>
    <property type="molecule type" value="Genomic_DNA"/>
</dbReference>
<protein>
    <submittedName>
        <fullName evidence="4">TetR/AcrR family transcriptional regulator</fullName>
    </submittedName>
</protein>